<evidence type="ECO:0000313" key="2">
    <source>
        <dbReference type="Proteomes" id="UP000190813"/>
    </source>
</evidence>
<proteinExistence type="predicted"/>
<keyword evidence="2" id="KW-1185">Reference proteome</keyword>
<reference evidence="1 2" key="1">
    <citation type="submission" date="2016-06" db="EMBL/GenBank/DDBJ databases">
        <title>Revisiting the taxonomy of the Elizabethkingia Genus based on Whole-Genome Sequencing, Optical Mapping, and MALDI-TOF.</title>
        <authorList>
            <person name="Nicholson A.C."/>
        </authorList>
    </citation>
    <scope>NUCLEOTIDE SEQUENCE [LARGE SCALE GENOMIC DNA]</scope>
    <source>
        <strain evidence="1 2">G4070</strain>
    </source>
</reference>
<dbReference type="Proteomes" id="UP000190813">
    <property type="component" value="Unassembled WGS sequence"/>
</dbReference>
<comment type="caution">
    <text evidence="1">The sequence shown here is derived from an EMBL/GenBank/DDBJ whole genome shotgun (WGS) entry which is preliminary data.</text>
</comment>
<organism evidence="1 2">
    <name type="scientific">Elizabethkingia occulta</name>
    <dbReference type="NCBI Taxonomy" id="1867263"/>
    <lineage>
        <taxon>Bacteria</taxon>
        <taxon>Pseudomonadati</taxon>
        <taxon>Bacteroidota</taxon>
        <taxon>Flavobacteriia</taxon>
        <taxon>Flavobacteriales</taxon>
        <taxon>Weeksellaceae</taxon>
        <taxon>Elizabethkingia</taxon>
    </lineage>
</organism>
<dbReference type="AlphaFoldDB" id="A0A1T3MB30"/>
<accession>A0A1T3MB30</accession>
<evidence type="ECO:0000313" key="1">
    <source>
        <dbReference type="EMBL" id="OPC61842.1"/>
    </source>
</evidence>
<sequence length="514" mass="61187">MADLQKDFLFVLIKSLSTSEKRQFKLYVNRLGINVDAKFLLLFSEMEKMKEYDEDIIISKKISTKQQLSNLKAHLYKQILVSLRMNPSLQNNRIQLREQLDFATILYQKGLHRQALKILDKAKQTAMDLDEKTLAIDIIDLEKVIESQYITRSIEGRADELIAQSHELSIQNSYSTELSNLSLKLYSEMLKNGYAQNDTDKESIIHQFNEQIRKISFSKLNFREKLWFYKAHVWKHLLLQDYKHAYKYSQKWVELFYENPEMISNHPVWYIKGNTNLMKILFLNGQVNKLEGWFEKFRETTNSGYFTTNENLQSLTFLNVYNTQMNIHFIKGEFFIGTKLIPEVELKMEKFRDKIDDHHLLILYLKIAALYFGSKKYKETIEYGQRILQAKGFSIQEDLAFHTRVLILMAKYESGMDEDYDEFAKQTHRFVSKMKNASEIHFSISEFFQKLNEVFFSEQEKIFMEFYNTLNIYNQNPFHKRTLVYIDIQSWAEAKATHIDVVEIIRQKVKNRKL</sequence>
<protein>
    <submittedName>
        <fullName evidence="1">Uncharacterized protein</fullName>
    </submittedName>
</protein>
<gene>
    <name evidence="1" type="ORF">BAZ10_08155</name>
</gene>
<name>A0A1T3MB30_9FLAO</name>
<dbReference type="EMBL" id="MAHX01000018">
    <property type="protein sequence ID" value="OPC61842.1"/>
    <property type="molecule type" value="Genomic_DNA"/>
</dbReference>
<dbReference type="RefSeq" id="WP_078772597.1">
    <property type="nucleotide sequence ID" value="NZ_CBCSBR010000040.1"/>
</dbReference>